<dbReference type="AlphaFoldDB" id="A0A1V8T434"/>
<dbReference type="OrthoDB" id="5428902at2759"/>
<evidence type="ECO:0000313" key="3">
    <source>
        <dbReference type="Proteomes" id="UP000192596"/>
    </source>
</evidence>
<evidence type="ECO:0000256" key="1">
    <source>
        <dbReference type="SAM" id="MobiDB-lite"/>
    </source>
</evidence>
<dbReference type="InParanoid" id="A0A1V8T434"/>
<accession>A0A1V8T434</accession>
<sequence>MATAGPRMGVELEFPGLEILWTLGDEKRTFYPPPGPRIPAVPVLEWNAARGRYDPLPILVPAEPSHSQYGTESDVNWEGLFGFHCVADGIGGMKDVYFADGPPETNVKCCIVELNSSAQDVGDYQFWIQLHLCTRKFRDTILFFRDKSSVPGKNSSITIDTLPTVLRPLNDFVTKYNSLVDEVSVPTGFVDLRNMFKIQLSNKLRAWRPERIPTSTKCIGRPSSESQKALTRSTALFR</sequence>
<name>A0A1V8T434_9PEZI</name>
<keyword evidence="3" id="KW-1185">Reference proteome</keyword>
<evidence type="ECO:0000313" key="2">
    <source>
        <dbReference type="EMBL" id="OQO06173.1"/>
    </source>
</evidence>
<dbReference type="EMBL" id="NAJO01000017">
    <property type="protein sequence ID" value="OQO06173.1"/>
    <property type="molecule type" value="Genomic_DNA"/>
</dbReference>
<gene>
    <name evidence="2" type="ORF">B0A48_08761</name>
</gene>
<comment type="caution">
    <text evidence="2">The sequence shown here is derived from an EMBL/GenBank/DDBJ whole genome shotgun (WGS) entry which is preliminary data.</text>
</comment>
<protein>
    <submittedName>
        <fullName evidence="2">Uncharacterized protein</fullName>
    </submittedName>
</protein>
<reference evidence="3" key="1">
    <citation type="submission" date="2017-03" db="EMBL/GenBank/DDBJ databases">
        <title>Genomes of endolithic fungi from Antarctica.</title>
        <authorList>
            <person name="Coleine C."/>
            <person name="Masonjones S."/>
            <person name="Stajich J.E."/>
        </authorList>
    </citation>
    <scope>NUCLEOTIDE SEQUENCE [LARGE SCALE GENOMIC DNA]</scope>
    <source>
        <strain evidence="3">CCFEE 5527</strain>
    </source>
</reference>
<proteinExistence type="predicted"/>
<organism evidence="2 3">
    <name type="scientific">Cryoendolithus antarcticus</name>
    <dbReference type="NCBI Taxonomy" id="1507870"/>
    <lineage>
        <taxon>Eukaryota</taxon>
        <taxon>Fungi</taxon>
        <taxon>Dikarya</taxon>
        <taxon>Ascomycota</taxon>
        <taxon>Pezizomycotina</taxon>
        <taxon>Dothideomycetes</taxon>
        <taxon>Dothideomycetidae</taxon>
        <taxon>Cladosporiales</taxon>
        <taxon>Cladosporiaceae</taxon>
        <taxon>Cryoendolithus</taxon>
    </lineage>
</organism>
<feature type="region of interest" description="Disordered" evidence="1">
    <location>
        <begin position="216"/>
        <end position="238"/>
    </location>
</feature>
<dbReference type="Proteomes" id="UP000192596">
    <property type="component" value="Unassembled WGS sequence"/>
</dbReference>